<evidence type="ECO:0000256" key="1">
    <source>
        <dbReference type="SAM" id="SignalP"/>
    </source>
</evidence>
<evidence type="ECO:0000313" key="2">
    <source>
        <dbReference type="EMBL" id="NYH97112.1"/>
    </source>
</evidence>
<evidence type="ECO:0008006" key="4">
    <source>
        <dbReference type="Google" id="ProtNLM"/>
    </source>
</evidence>
<organism evidence="2 3">
    <name type="scientific">Novosphingobium marinum</name>
    <dbReference type="NCBI Taxonomy" id="1514948"/>
    <lineage>
        <taxon>Bacteria</taxon>
        <taxon>Pseudomonadati</taxon>
        <taxon>Pseudomonadota</taxon>
        <taxon>Alphaproteobacteria</taxon>
        <taxon>Sphingomonadales</taxon>
        <taxon>Sphingomonadaceae</taxon>
        <taxon>Novosphingobium</taxon>
    </lineage>
</organism>
<reference evidence="2 3" key="1">
    <citation type="submission" date="2020-07" db="EMBL/GenBank/DDBJ databases">
        <title>Genomic Encyclopedia of Type Strains, Phase IV (KMG-IV): sequencing the most valuable type-strain genomes for metagenomic binning, comparative biology and taxonomic classification.</title>
        <authorList>
            <person name="Goeker M."/>
        </authorList>
    </citation>
    <scope>NUCLEOTIDE SEQUENCE [LARGE SCALE GENOMIC DNA]</scope>
    <source>
        <strain evidence="2 3">DSM 29043</strain>
    </source>
</reference>
<dbReference type="Proteomes" id="UP000522081">
    <property type="component" value="Unassembled WGS sequence"/>
</dbReference>
<feature type="signal peptide" evidence="1">
    <location>
        <begin position="1"/>
        <end position="20"/>
    </location>
</feature>
<accession>A0A7Y9XYW8</accession>
<proteinExistence type="predicted"/>
<dbReference type="EMBL" id="JACBZF010000013">
    <property type="protein sequence ID" value="NYH97112.1"/>
    <property type="molecule type" value="Genomic_DNA"/>
</dbReference>
<dbReference type="RefSeq" id="WP_179408879.1">
    <property type="nucleotide sequence ID" value="NZ_BMGF01000015.1"/>
</dbReference>
<dbReference type="AlphaFoldDB" id="A0A7Y9XYW8"/>
<protein>
    <recommendedName>
        <fullName evidence="4">Transmembrane anchor protein</fullName>
    </recommendedName>
</protein>
<name>A0A7Y9XYW8_9SPHN</name>
<evidence type="ECO:0000313" key="3">
    <source>
        <dbReference type="Proteomes" id="UP000522081"/>
    </source>
</evidence>
<comment type="caution">
    <text evidence="2">The sequence shown here is derived from an EMBL/GenBank/DDBJ whole genome shotgun (WGS) entry which is preliminary data.</text>
</comment>
<gene>
    <name evidence="2" type="ORF">FHS75_003473</name>
</gene>
<feature type="chain" id="PRO_5030935586" description="Transmembrane anchor protein" evidence="1">
    <location>
        <begin position="21"/>
        <end position="199"/>
    </location>
</feature>
<keyword evidence="3" id="KW-1185">Reference proteome</keyword>
<keyword evidence="1" id="KW-0732">Signal</keyword>
<sequence>MSQTSSNLPATVSASPSALAKACAGALVVAGAVTVLFIMPVEAGVDPTGFGSLLGLTRMSQSEGEDAETIAGASLASRGTPTKEVIALSKALESQEMTIDLPPHTGKEIKARMIKGDGFVFEWASEGGPVKVDMHGERPDAEEGEFTSYWEERQLETGAGKFVAPFDGTHGWYWRNKGDTPVSVKLKISGFYQELFEPK</sequence>